<dbReference type="SUPFAM" id="SSF89623">
    <property type="entry name" value="Ribose/Galactose isomerase RpiB/AlsB"/>
    <property type="match status" value="1"/>
</dbReference>
<dbReference type="PANTHER" id="PTHR30345:SF5">
    <property type="entry name" value="GALACTOSE-6-PHOSPHATE ISOMERASE SUBUNIT LACA"/>
    <property type="match status" value="1"/>
</dbReference>
<gene>
    <name evidence="2" type="ORF">ENJ89_05075</name>
</gene>
<name>A0A7V5UES3_CALAY</name>
<dbReference type="NCBIfam" id="TIGR00689">
    <property type="entry name" value="rpiB_lacA_lacB"/>
    <property type="match status" value="1"/>
</dbReference>
<keyword evidence="2" id="KW-0413">Isomerase</keyword>
<evidence type="ECO:0000256" key="1">
    <source>
        <dbReference type="ARBA" id="ARBA00008754"/>
    </source>
</evidence>
<organism evidence="2">
    <name type="scientific">Caldithrix abyssi</name>
    <dbReference type="NCBI Taxonomy" id="187145"/>
    <lineage>
        <taxon>Bacteria</taxon>
        <taxon>Pseudomonadati</taxon>
        <taxon>Calditrichota</taxon>
        <taxon>Calditrichia</taxon>
        <taxon>Calditrichales</taxon>
        <taxon>Calditrichaceae</taxon>
        <taxon>Caldithrix</taxon>
    </lineage>
</organism>
<dbReference type="Gene3D" id="3.40.1400.10">
    <property type="entry name" value="Sugar-phosphate isomerase, RpiB/LacA/LacB"/>
    <property type="match status" value="1"/>
</dbReference>
<accession>A0A7V5UES3</accession>
<dbReference type="GO" id="GO:0004751">
    <property type="term" value="F:ribose-5-phosphate isomerase activity"/>
    <property type="evidence" value="ECO:0007669"/>
    <property type="project" value="TreeGrafter"/>
</dbReference>
<dbReference type="AlphaFoldDB" id="A0A7V5UES3"/>
<proteinExistence type="inferred from homology"/>
<dbReference type="EMBL" id="DROD01000346">
    <property type="protein sequence ID" value="HHJ52544.1"/>
    <property type="molecule type" value="Genomic_DNA"/>
</dbReference>
<dbReference type="PANTHER" id="PTHR30345">
    <property type="entry name" value="RIBOSE-5-PHOSPHATE ISOMERASE B"/>
    <property type="match status" value="1"/>
</dbReference>
<dbReference type="Pfam" id="PF02502">
    <property type="entry name" value="LacAB_rpiB"/>
    <property type="match status" value="1"/>
</dbReference>
<evidence type="ECO:0000313" key="2">
    <source>
        <dbReference type="EMBL" id="HHJ52544.1"/>
    </source>
</evidence>
<dbReference type="InterPro" id="IPR003500">
    <property type="entry name" value="RpiB_LacA_LacB"/>
</dbReference>
<dbReference type="NCBIfam" id="NF004051">
    <property type="entry name" value="PRK05571.1"/>
    <property type="match status" value="1"/>
</dbReference>
<dbReference type="GO" id="GO:0019316">
    <property type="term" value="P:D-allose catabolic process"/>
    <property type="evidence" value="ECO:0007669"/>
    <property type="project" value="TreeGrafter"/>
</dbReference>
<dbReference type="GO" id="GO:0009052">
    <property type="term" value="P:pentose-phosphate shunt, non-oxidative branch"/>
    <property type="evidence" value="ECO:0007669"/>
    <property type="project" value="TreeGrafter"/>
</dbReference>
<dbReference type="Proteomes" id="UP000886124">
    <property type="component" value="Unassembled WGS sequence"/>
</dbReference>
<sequence>MKKIIHAYTVKQAAKSDRVISIDDRTVITPLARETARELNVRFVKGPLPKKSNRLKDVTDVKVIVIGADHGGFKMKEELKSFLREHQFIVHDLGTGSEKACDYPDYAFAVAEAVSRGEADLGIMIDSVGIGSAMAANRVPGVLAAKCNTVVEARSAREHNYANVLTLGAKMIGMTMAQEIALAFIQTAGGAERHKRRVTKILEYDPSKNQNA</sequence>
<protein>
    <submittedName>
        <fullName evidence="2">RpiB/LacA/LacB family sugar-phosphate isomerase</fullName>
    </submittedName>
</protein>
<comment type="caution">
    <text evidence="2">The sequence shown here is derived from an EMBL/GenBank/DDBJ whole genome shotgun (WGS) entry which is preliminary data.</text>
</comment>
<comment type="similarity">
    <text evidence="1">Belongs to the LacAB/RpiB family.</text>
</comment>
<reference evidence="2" key="1">
    <citation type="journal article" date="2020" name="mSystems">
        <title>Genome- and Community-Level Interaction Insights into Carbon Utilization and Element Cycling Functions of Hydrothermarchaeota in Hydrothermal Sediment.</title>
        <authorList>
            <person name="Zhou Z."/>
            <person name="Liu Y."/>
            <person name="Xu W."/>
            <person name="Pan J."/>
            <person name="Luo Z.H."/>
            <person name="Li M."/>
        </authorList>
    </citation>
    <scope>NUCLEOTIDE SEQUENCE [LARGE SCALE GENOMIC DNA]</scope>
    <source>
        <strain evidence="2">HyVt-527</strain>
    </source>
</reference>
<dbReference type="InterPro" id="IPR036569">
    <property type="entry name" value="RpiB_LacA_LacB_sf"/>
</dbReference>